<proteinExistence type="predicted"/>
<dbReference type="SUPFAM" id="SSF51735">
    <property type="entry name" value="NAD(P)-binding Rossmann-fold domains"/>
    <property type="match status" value="1"/>
</dbReference>
<dbReference type="GeneID" id="82886289"/>
<sequence>MSDIVIIGGHGRVALLTIPLLVADGNSVTAVVRNRAHIDDVEDAGAAGLVADVETMSTDDLAGMLQPFDTVVWSAGAGGGDPERTRAVDENAAVRTMNAAEESDTERFIMVSWAGSYDDHGIPADNPFHYYADAKARADDHLRHSALDWTILGPSSLTDGDSDGIALIPEDRGRTEATSVPRQAVASAIAAAVACPRSAGHTLRFNKGDDAPADVLQDLDLNLSNALESRGSGFE</sequence>
<dbReference type="EMBL" id="BJNT01000001">
    <property type="protein sequence ID" value="GEC84807.1"/>
    <property type="molecule type" value="Genomic_DNA"/>
</dbReference>
<protein>
    <submittedName>
        <fullName evidence="3">NAD-dependent dehydratase</fullName>
    </submittedName>
    <submittedName>
        <fullName evidence="2">Putative NADH-flavin reductase</fullName>
    </submittedName>
</protein>
<reference evidence="3 5" key="3">
    <citation type="submission" date="2019-06" db="EMBL/GenBank/DDBJ databases">
        <title>Whole genome shotgun sequence of Corynebacterium variabile NBRC 15286.</title>
        <authorList>
            <person name="Hosoyama A."/>
            <person name="Uohara A."/>
            <person name="Ohji S."/>
            <person name="Ichikawa N."/>
        </authorList>
    </citation>
    <scope>NUCLEOTIDE SEQUENCE [LARGE SCALE GENOMIC DNA]</scope>
    <source>
        <strain evidence="3 5">NBRC 15286</strain>
    </source>
</reference>
<dbReference type="AlphaFoldDB" id="A0A0X2NKH4"/>
<dbReference type="OMA" id="DYVAWSA"/>
<dbReference type="EMBL" id="FAUH01000008">
    <property type="protein sequence ID" value="CUU66002.1"/>
    <property type="molecule type" value="Genomic_DNA"/>
</dbReference>
<dbReference type="Gene3D" id="3.40.50.720">
    <property type="entry name" value="NAD(P)-binding Rossmann-like Domain"/>
    <property type="match status" value="1"/>
</dbReference>
<dbReference type="PANTHER" id="PTHR15020">
    <property type="entry name" value="FLAVIN REDUCTASE-RELATED"/>
    <property type="match status" value="1"/>
</dbReference>
<keyword evidence="4" id="KW-1185">Reference proteome</keyword>
<feature type="domain" description="NAD(P)-binding" evidence="1">
    <location>
        <begin position="8"/>
        <end position="195"/>
    </location>
</feature>
<organism evidence="2 4">
    <name type="scientific">Corynebacterium variabile</name>
    <dbReference type="NCBI Taxonomy" id="1727"/>
    <lineage>
        <taxon>Bacteria</taxon>
        <taxon>Bacillati</taxon>
        <taxon>Actinomycetota</taxon>
        <taxon>Actinomycetes</taxon>
        <taxon>Mycobacteriales</taxon>
        <taxon>Corynebacteriaceae</taxon>
        <taxon>Corynebacterium</taxon>
    </lineage>
</organism>
<name>A0A0X2NKH4_9CORY</name>
<dbReference type="PANTHER" id="PTHR15020:SF50">
    <property type="entry name" value="UPF0659 PROTEIN YMR090W"/>
    <property type="match status" value="1"/>
</dbReference>
<dbReference type="Proteomes" id="UP000319986">
    <property type="component" value="Unassembled WGS sequence"/>
</dbReference>
<reference evidence="2" key="2">
    <citation type="submission" date="2015-11" db="EMBL/GenBank/DDBJ databases">
        <authorList>
            <person name="Zhang Y."/>
            <person name="Guo Z."/>
        </authorList>
    </citation>
    <scope>NUCLEOTIDE SEQUENCE [LARGE SCALE GENOMIC DNA]</scope>
    <source>
        <strain evidence="2">Mu292</strain>
    </source>
</reference>
<evidence type="ECO:0000313" key="2">
    <source>
        <dbReference type="EMBL" id="CUU66002.1"/>
    </source>
</evidence>
<gene>
    <name evidence="3" type="ORF">CVA01_01210</name>
    <name evidence="2" type="ORF">CVAR292_01339</name>
</gene>
<dbReference type="InterPro" id="IPR016040">
    <property type="entry name" value="NAD(P)-bd_dom"/>
</dbReference>
<evidence type="ECO:0000313" key="5">
    <source>
        <dbReference type="Proteomes" id="UP000319986"/>
    </source>
</evidence>
<evidence type="ECO:0000313" key="3">
    <source>
        <dbReference type="EMBL" id="GEC84807.1"/>
    </source>
</evidence>
<dbReference type="RefSeq" id="WP_014010399.1">
    <property type="nucleotide sequence ID" value="NZ_BJNT01000001.1"/>
</dbReference>
<dbReference type="Pfam" id="PF13460">
    <property type="entry name" value="NAD_binding_10"/>
    <property type="match status" value="1"/>
</dbReference>
<accession>A0A0X2NKH4</accession>
<dbReference type="InterPro" id="IPR036291">
    <property type="entry name" value="NAD(P)-bd_dom_sf"/>
</dbReference>
<reference evidence="4" key="1">
    <citation type="submission" date="2015-11" db="EMBL/GenBank/DDBJ databases">
        <authorList>
            <person name="Dugat-Bony E."/>
        </authorList>
    </citation>
    <scope>NUCLEOTIDE SEQUENCE [LARGE SCALE GENOMIC DNA]</scope>
    <source>
        <strain evidence="4">Mu292</strain>
    </source>
</reference>
<dbReference type="Proteomes" id="UP000182498">
    <property type="component" value="Unassembled WGS sequence"/>
</dbReference>
<evidence type="ECO:0000313" key="4">
    <source>
        <dbReference type="Proteomes" id="UP000182498"/>
    </source>
</evidence>
<evidence type="ECO:0000259" key="1">
    <source>
        <dbReference type="Pfam" id="PF13460"/>
    </source>
</evidence>
<dbReference type="OrthoDB" id="4248066at2"/>